<feature type="non-terminal residue" evidence="1">
    <location>
        <position position="1"/>
    </location>
</feature>
<protein>
    <submittedName>
        <fullName evidence="1">Uncharacterized protein</fullName>
    </submittedName>
</protein>
<dbReference type="EMBL" id="CAJOBC010133166">
    <property type="protein sequence ID" value="CAF4619901.1"/>
    <property type="molecule type" value="Genomic_DNA"/>
</dbReference>
<organism evidence="1 3">
    <name type="scientific">Didymodactylos carnosus</name>
    <dbReference type="NCBI Taxonomy" id="1234261"/>
    <lineage>
        <taxon>Eukaryota</taxon>
        <taxon>Metazoa</taxon>
        <taxon>Spiralia</taxon>
        <taxon>Gnathifera</taxon>
        <taxon>Rotifera</taxon>
        <taxon>Eurotatoria</taxon>
        <taxon>Bdelloidea</taxon>
        <taxon>Philodinida</taxon>
        <taxon>Philodinidae</taxon>
        <taxon>Didymodactylos</taxon>
    </lineage>
</organism>
<reference evidence="1" key="1">
    <citation type="submission" date="2021-02" db="EMBL/GenBank/DDBJ databases">
        <authorList>
            <person name="Nowell W R."/>
        </authorList>
    </citation>
    <scope>NUCLEOTIDE SEQUENCE</scope>
</reference>
<gene>
    <name evidence="1" type="ORF">GPM918_LOCUS46089</name>
    <name evidence="2" type="ORF">SRO942_LOCUS49501</name>
</gene>
<comment type="caution">
    <text evidence="1">The sequence shown here is derived from an EMBL/GenBank/DDBJ whole genome shotgun (WGS) entry which is preliminary data.</text>
</comment>
<keyword evidence="3" id="KW-1185">Reference proteome</keyword>
<feature type="non-terminal residue" evidence="1">
    <location>
        <position position="57"/>
    </location>
</feature>
<dbReference type="EMBL" id="CAJNOQ010057524">
    <property type="protein sequence ID" value="CAF1664235.1"/>
    <property type="molecule type" value="Genomic_DNA"/>
</dbReference>
<evidence type="ECO:0000313" key="2">
    <source>
        <dbReference type="EMBL" id="CAF4619901.1"/>
    </source>
</evidence>
<dbReference type="Gene3D" id="3.80.20.20">
    <property type="entry name" value="Receptor L-domain"/>
    <property type="match status" value="1"/>
</dbReference>
<dbReference type="InterPro" id="IPR036941">
    <property type="entry name" value="Rcpt_L-dom_sf"/>
</dbReference>
<name>A0A816FPC9_9BILA</name>
<dbReference type="Proteomes" id="UP000681722">
    <property type="component" value="Unassembled WGS sequence"/>
</dbReference>
<evidence type="ECO:0000313" key="1">
    <source>
        <dbReference type="EMBL" id="CAF1664235.1"/>
    </source>
</evidence>
<dbReference type="AlphaFoldDB" id="A0A816FPC9"/>
<dbReference type="Proteomes" id="UP000663829">
    <property type="component" value="Unassembled WGS sequence"/>
</dbReference>
<accession>A0A816FPC9</accession>
<proteinExistence type="predicted"/>
<sequence>EEIFKLLQESEKVSVIEKSQDLTGGIIIARNSQLCYAQSVMWNLIKEDKKERLILRG</sequence>
<evidence type="ECO:0000313" key="3">
    <source>
        <dbReference type="Proteomes" id="UP000663829"/>
    </source>
</evidence>